<dbReference type="Proteomes" id="UP000534294">
    <property type="component" value="Unassembled WGS sequence"/>
</dbReference>
<name>A0A7W7YJW5_9BACT</name>
<dbReference type="AlphaFoldDB" id="A0A7W7YJW5"/>
<reference evidence="1 2" key="1">
    <citation type="submission" date="2020-08" db="EMBL/GenBank/DDBJ databases">
        <title>Genomic Encyclopedia of Type Strains, Phase IV (KMG-IV): sequencing the most valuable type-strain genomes for metagenomic binning, comparative biology and taxonomic classification.</title>
        <authorList>
            <person name="Goeker M."/>
        </authorList>
    </citation>
    <scope>NUCLEOTIDE SEQUENCE [LARGE SCALE GENOMIC DNA]</scope>
    <source>
        <strain evidence="1 2">DSM 12251</strain>
    </source>
</reference>
<gene>
    <name evidence="1" type="ORF">HNQ64_001681</name>
</gene>
<comment type="caution">
    <text evidence="1">The sequence shown here is derived from an EMBL/GenBank/DDBJ whole genome shotgun (WGS) entry which is preliminary data.</text>
</comment>
<proteinExistence type="predicted"/>
<keyword evidence="2" id="KW-1185">Reference proteome</keyword>
<organism evidence="1 2">
    <name type="scientific">Prosthecobacter dejongeii</name>
    <dbReference type="NCBI Taxonomy" id="48465"/>
    <lineage>
        <taxon>Bacteria</taxon>
        <taxon>Pseudomonadati</taxon>
        <taxon>Verrucomicrobiota</taxon>
        <taxon>Verrucomicrobiia</taxon>
        <taxon>Verrucomicrobiales</taxon>
        <taxon>Verrucomicrobiaceae</taxon>
        <taxon>Prosthecobacter</taxon>
    </lineage>
</organism>
<protein>
    <submittedName>
        <fullName evidence="1">Uncharacterized protein</fullName>
    </submittedName>
</protein>
<dbReference type="RefSeq" id="WP_184207327.1">
    <property type="nucleotide sequence ID" value="NZ_JACHIF010000003.1"/>
</dbReference>
<evidence type="ECO:0000313" key="2">
    <source>
        <dbReference type="Proteomes" id="UP000534294"/>
    </source>
</evidence>
<sequence length="79" mass="9009">MKTKPSVTPMDERLSQTRERLKRSLEGPDGRWLVDHLQRVFGDAPTQQAPISGDQMRGRLEVIQYLIKHGELVAPRDDG</sequence>
<accession>A0A7W7YJW5</accession>
<evidence type="ECO:0000313" key="1">
    <source>
        <dbReference type="EMBL" id="MBB5037432.1"/>
    </source>
</evidence>
<dbReference type="EMBL" id="JACHIF010000003">
    <property type="protein sequence ID" value="MBB5037432.1"/>
    <property type="molecule type" value="Genomic_DNA"/>
</dbReference>